<evidence type="ECO:0000313" key="2">
    <source>
        <dbReference type="Proteomes" id="UP000325684"/>
    </source>
</evidence>
<dbReference type="Proteomes" id="UP000325684">
    <property type="component" value="Unassembled WGS sequence"/>
</dbReference>
<keyword evidence="2" id="KW-1185">Reference proteome</keyword>
<comment type="caution">
    <text evidence="1">The sequence shown here is derived from an EMBL/GenBank/DDBJ whole genome shotgun (WGS) entry which is preliminary data.</text>
</comment>
<name>A0A5N3PDS3_9HYPH</name>
<reference evidence="1 2" key="1">
    <citation type="journal article" date="2019" name="Microorganisms">
        <title>Genome Insights into the Novel Species Microvirga brassicacearum, a Rapeseed Endophyte with Biotechnological Potential.</title>
        <authorList>
            <person name="Jimenez-Gomez A."/>
            <person name="Saati-Santamaria Z."/>
            <person name="Igual J.M."/>
            <person name="Rivas R."/>
            <person name="Mateos P.F."/>
            <person name="Garcia-Fraile P."/>
        </authorList>
    </citation>
    <scope>NUCLEOTIDE SEQUENCE [LARGE SCALE GENOMIC DNA]</scope>
    <source>
        <strain evidence="1 2">CDVBN77</strain>
    </source>
</reference>
<organism evidence="1 2">
    <name type="scientific">Microvirga brassicacearum</name>
    <dbReference type="NCBI Taxonomy" id="2580413"/>
    <lineage>
        <taxon>Bacteria</taxon>
        <taxon>Pseudomonadati</taxon>
        <taxon>Pseudomonadota</taxon>
        <taxon>Alphaproteobacteria</taxon>
        <taxon>Hyphomicrobiales</taxon>
        <taxon>Methylobacteriaceae</taxon>
        <taxon>Microvirga</taxon>
    </lineage>
</organism>
<dbReference type="AlphaFoldDB" id="A0A5N3PDS3"/>
<evidence type="ECO:0000313" key="1">
    <source>
        <dbReference type="EMBL" id="KAB0267876.1"/>
    </source>
</evidence>
<accession>A0A5N3PDS3</accession>
<proteinExistence type="predicted"/>
<sequence length="35" mass="3941">MAARVYTIRSTDRVLGQIGIDVMLHDDNETRAPPE</sequence>
<gene>
    <name evidence="1" type="ORF">FEZ63_07300</name>
</gene>
<dbReference type="EMBL" id="VCMV01000012">
    <property type="protein sequence ID" value="KAB0267876.1"/>
    <property type="molecule type" value="Genomic_DNA"/>
</dbReference>
<protein>
    <submittedName>
        <fullName evidence="1">Uncharacterized protein</fullName>
    </submittedName>
</protein>